<reference evidence="6" key="2">
    <citation type="journal article" date="2014" name="Int. J. Syst. Evol. Microbiol.">
        <title>Complete genome of a new Firmicutes species belonging to the dominant human colonic microbiota ('Ruminococcus bicirculans') reveals two chromosomes and a selective capacity to utilize plant glucans.</title>
        <authorList>
            <consortium name="NISC Comparative Sequencing Program"/>
            <person name="Wegmann U."/>
            <person name="Louis P."/>
            <person name="Goesmann A."/>
            <person name="Henrissat B."/>
            <person name="Duncan S.H."/>
            <person name="Flint H.J."/>
        </authorList>
    </citation>
    <scope>NUCLEOTIDE SEQUENCE</scope>
    <source>
        <strain evidence="6">CCM 7403</strain>
    </source>
</reference>
<dbReference type="SUPFAM" id="SSF52540">
    <property type="entry name" value="P-loop containing nucleoside triphosphate hydrolases"/>
    <property type="match status" value="1"/>
</dbReference>
<organism evidence="7 8">
    <name type="scientific">Nocardioides daphniae</name>
    <dbReference type="NCBI Taxonomy" id="402297"/>
    <lineage>
        <taxon>Bacteria</taxon>
        <taxon>Bacillati</taxon>
        <taxon>Actinomycetota</taxon>
        <taxon>Actinomycetes</taxon>
        <taxon>Propionibacteriales</taxon>
        <taxon>Nocardioidaceae</taxon>
        <taxon>Nocardioides</taxon>
    </lineage>
</organism>
<keyword evidence="3" id="KW-1133">Transmembrane helix</keyword>
<evidence type="ECO:0000259" key="5">
    <source>
        <dbReference type="Pfam" id="PF01926"/>
    </source>
</evidence>
<dbReference type="Pfam" id="PF01926">
    <property type="entry name" value="MMR_HSR1"/>
    <property type="match status" value="1"/>
</dbReference>
<dbReference type="GO" id="GO:0016020">
    <property type="term" value="C:membrane"/>
    <property type="evidence" value="ECO:0007669"/>
    <property type="project" value="UniProtKB-SubCell"/>
</dbReference>
<dbReference type="Proteomes" id="UP000630594">
    <property type="component" value="Unassembled WGS sequence"/>
</dbReference>
<feature type="domain" description="G" evidence="5">
    <location>
        <begin position="29"/>
        <end position="148"/>
    </location>
</feature>
<dbReference type="InterPro" id="IPR006073">
    <property type="entry name" value="GTP-bd"/>
</dbReference>
<dbReference type="Gene3D" id="3.40.50.300">
    <property type="entry name" value="P-loop containing nucleotide triphosphate hydrolases"/>
    <property type="match status" value="1"/>
</dbReference>
<evidence type="ECO:0000256" key="4">
    <source>
        <dbReference type="ARBA" id="ARBA00023136"/>
    </source>
</evidence>
<sequence length="375" mass="40429">MDKISEAWVKRTLADRWAEHANQVGRFNLALFGKTGVGKSTLVNAVFGQQVAETGVGRPVTQGHHLYLYAGDTLGLYDTQGLELGRDDETLFREVRELVTSLRRKPVTEQVHVAWYCVRARDGRFEDSEARFVELLNDLGVPVVLVLTQVPSRDGRYSSRAEELAADIRTRGLRLVGDRVFFTMAMDDDFDGPAHGLQEVLDATFRVTPESAREALASAQTIDFALKRKQARTYVAAATSSAAVTAASPIPFSDAALLVPLQLGMLAKIAHVYGVSVEKSTALALASTAAATTAGRSAVGNLLKFIPGANVAGGVLNASVASALTLAMGEAWIQVCDLIARGAVRPELVRDTAALRELFMKAFKEQATKAVRRSA</sequence>
<evidence type="ECO:0000313" key="7">
    <source>
        <dbReference type="EMBL" id="QCC77552.1"/>
    </source>
</evidence>
<evidence type="ECO:0000313" key="6">
    <source>
        <dbReference type="EMBL" id="GGD30855.1"/>
    </source>
</evidence>
<evidence type="ECO:0000256" key="1">
    <source>
        <dbReference type="ARBA" id="ARBA00004141"/>
    </source>
</evidence>
<dbReference type="Proteomes" id="UP000297025">
    <property type="component" value="Chromosome"/>
</dbReference>
<dbReference type="EMBL" id="BMCK01000006">
    <property type="protein sequence ID" value="GGD30855.1"/>
    <property type="molecule type" value="Genomic_DNA"/>
</dbReference>
<reference evidence="9" key="3">
    <citation type="journal article" date="2019" name="Int. J. Syst. Evol. Microbiol.">
        <title>The Global Catalogue of Microorganisms (GCM) 10K type strain sequencing project: providing services to taxonomists for standard genome sequencing and annotation.</title>
        <authorList>
            <consortium name="The Broad Institute Genomics Platform"/>
            <consortium name="The Broad Institute Genome Sequencing Center for Infectious Disease"/>
            <person name="Wu L."/>
            <person name="Ma J."/>
        </authorList>
    </citation>
    <scope>NUCLEOTIDE SEQUENCE [LARGE SCALE GENOMIC DNA]</scope>
    <source>
        <strain evidence="9">CCM 7403</strain>
    </source>
</reference>
<dbReference type="AlphaFoldDB" id="A0A4P7UBK5"/>
<reference evidence="7 8" key="1">
    <citation type="journal article" date="2008" name="Int. J. Syst. Evol. Microbiol.">
        <title>Nocardioides daphniae sp. nov., isolated from Daphnia cucullata (Crustacea: Cladocera).</title>
        <authorList>
            <person name="Toth E.M."/>
            <person name="Keki Z."/>
            <person name="Homonnay Z.G."/>
            <person name="Borsodi A.K."/>
            <person name="Marialigeti K."/>
            <person name="Schumann P."/>
        </authorList>
    </citation>
    <scope>NUCLEOTIDE SEQUENCE [LARGE SCALE GENOMIC DNA]</scope>
    <source>
        <strain evidence="7 8">JCM 16608</strain>
    </source>
</reference>
<name>A0A4P7UBK5_9ACTN</name>
<dbReference type="InterPro" id="IPR021147">
    <property type="entry name" value="DUF697"/>
</dbReference>
<dbReference type="GO" id="GO:0005525">
    <property type="term" value="F:GTP binding"/>
    <property type="evidence" value="ECO:0007669"/>
    <property type="project" value="InterPro"/>
</dbReference>
<dbReference type="KEGG" id="ndp:E2C04_10865"/>
<evidence type="ECO:0000256" key="3">
    <source>
        <dbReference type="ARBA" id="ARBA00022989"/>
    </source>
</evidence>
<gene>
    <name evidence="7" type="ORF">E2C04_10865</name>
    <name evidence="6" type="ORF">GCM10007231_32960</name>
</gene>
<reference evidence="7" key="4">
    <citation type="submission" date="2019-03" db="EMBL/GenBank/DDBJ databases">
        <authorList>
            <person name="Huang Y."/>
        </authorList>
    </citation>
    <scope>NUCLEOTIDE SEQUENCE</scope>
    <source>
        <strain evidence="7">JCM 16608</strain>
    </source>
</reference>
<comment type="subcellular location">
    <subcellularLocation>
        <location evidence="1">Membrane</location>
        <topology evidence="1">Multi-pass membrane protein</topology>
    </subcellularLocation>
</comment>
<dbReference type="CDD" id="cd00882">
    <property type="entry name" value="Ras_like_GTPase"/>
    <property type="match status" value="1"/>
</dbReference>
<reference evidence="6" key="5">
    <citation type="submission" date="2024-05" db="EMBL/GenBank/DDBJ databases">
        <authorList>
            <person name="Sun Q."/>
            <person name="Sedlacek I."/>
        </authorList>
    </citation>
    <scope>NUCLEOTIDE SEQUENCE</scope>
    <source>
        <strain evidence="6">CCM 7403</strain>
    </source>
</reference>
<keyword evidence="4" id="KW-0472">Membrane</keyword>
<evidence type="ECO:0000313" key="8">
    <source>
        <dbReference type="Proteomes" id="UP000297025"/>
    </source>
</evidence>
<keyword evidence="2" id="KW-0812">Transmembrane</keyword>
<proteinExistence type="predicted"/>
<accession>A0A4P7UBK5</accession>
<dbReference type="EMBL" id="CP038462">
    <property type="protein sequence ID" value="QCC77552.1"/>
    <property type="molecule type" value="Genomic_DNA"/>
</dbReference>
<dbReference type="RefSeq" id="WP_135832596.1">
    <property type="nucleotide sequence ID" value="NZ_BMCK01000006.1"/>
</dbReference>
<evidence type="ECO:0000313" key="9">
    <source>
        <dbReference type="Proteomes" id="UP000630594"/>
    </source>
</evidence>
<keyword evidence="9" id="KW-1185">Reference proteome</keyword>
<dbReference type="Pfam" id="PF05128">
    <property type="entry name" value="DUF697"/>
    <property type="match status" value="1"/>
</dbReference>
<protein>
    <submittedName>
        <fullName evidence="7">DUF697 domain-containing protein</fullName>
    </submittedName>
    <submittedName>
        <fullName evidence="6">GTPase</fullName>
    </submittedName>
</protein>
<dbReference type="OrthoDB" id="9255830at2"/>
<evidence type="ECO:0000256" key="2">
    <source>
        <dbReference type="ARBA" id="ARBA00022692"/>
    </source>
</evidence>
<dbReference type="InterPro" id="IPR027417">
    <property type="entry name" value="P-loop_NTPase"/>
</dbReference>